<evidence type="ECO:0000313" key="4">
    <source>
        <dbReference type="EMBL" id="HJD96251.1"/>
    </source>
</evidence>
<dbReference type="RefSeq" id="WP_304120445.1">
    <property type="nucleotide sequence ID" value="NZ_DYZA01000024.1"/>
</dbReference>
<gene>
    <name evidence="4" type="ORF">K8W16_01205</name>
</gene>
<evidence type="ECO:0000256" key="1">
    <source>
        <dbReference type="ARBA" id="ARBA00006484"/>
    </source>
</evidence>
<dbReference type="PRINTS" id="PR00080">
    <property type="entry name" value="SDRFAMILY"/>
</dbReference>
<dbReference type="CDD" id="cd05346">
    <property type="entry name" value="SDR_c5"/>
    <property type="match status" value="1"/>
</dbReference>
<dbReference type="PRINTS" id="PR00081">
    <property type="entry name" value="GDHRDH"/>
</dbReference>
<dbReference type="PANTHER" id="PTHR42901">
    <property type="entry name" value="ALCOHOL DEHYDROGENASE"/>
    <property type="match status" value="1"/>
</dbReference>
<comment type="similarity">
    <text evidence="1 3">Belongs to the short-chain dehydrogenases/reductases (SDR) family.</text>
</comment>
<dbReference type="InterPro" id="IPR002347">
    <property type="entry name" value="SDR_fam"/>
</dbReference>
<dbReference type="GO" id="GO:0016616">
    <property type="term" value="F:oxidoreductase activity, acting on the CH-OH group of donors, NAD or NADP as acceptor"/>
    <property type="evidence" value="ECO:0007669"/>
    <property type="project" value="UniProtKB-ARBA"/>
</dbReference>
<dbReference type="InterPro" id="IPR036291">
    <property type="entry name" value="NAD(P)-bd_dom_sf"/>
</dbReference>
<comment type="caution">
    <text evidence="4">The sequence shown here is derived from an EMBL/GenBank/DDBJ whole genome shotgun (WGS) entry which is preliminary data.</text>
</comment>
<protein>
    <submittedName>
        <fullName evidence="4">SDR family oxidoreductase</fullName>
    </submittedName>
</protein>
<dbReference type="EMBL" id="DYZA01000024">
    <property type="protein sequence ID" value="HJD96251.1"/>
    <property type="molecule type" value="Genomic_DNA"/>
</dbReference>
<dbReference type="PANTHER" id="PTHR42901:SF1">
    <property type="entry name" value="ALCOHOL DEHYDROGENASE"/>
    <property type="match status" value="1"/>
</dbReference>
<proteinExistence type="inferred from homology"/>
<dbReference type="AlphaFoldDB" id="A0A921AUD0"/>
<dbReference type="FunFam" id="3.40.50.720:FF:000047">
    <property type="entry name" value="NADP-dependent L-serine/L-allo-threonine dehydrogenase"/>
    <property type="match status" value="1"/>
</dbReference>
<keyword evidence="2" id="KW-0560">Oxidoreductase</keyword>
<dbReference type="Gene3D" id="3.40.50.720">
    <property type="entry name" value="NAD(P)-binding Rossmann-like Domain"/>
    <property type="match status" value="1"/>
</dbReference>
<dbReference type="InterPro" id="IPR020904">
    <property type="entry name" value="Sc_DH/Rdtase_CS"/>
</dbReference>
<dbReference type="SUPFAM" id="SSF51735">
    <property type="entry name" value="NAD(P)-binding Rossmann-fold domains"/>
    <property type="match status" value="1"/>
</dbReference>
<evidence type="ECO:0000256" key="2">
    <source>
        <dbReference type="ARBA" id="ARBA00023002"/>
    </source>
</evidence>
<evidence type="ECO:0000256" key="3">
    <source>
        <dbReference type="RuleBase" id="RU000363"/>
    </source>
</evidence>
<sequence>MPKHILITGATSGFGLATARLFASEGWLVSGTGRRADRLEALREELGEAFLPLPLDMRDKDAVMEKLGNLPGERHDVDVLLNNAGAALGLEPAQECSLDDWDTMVDTNIKGLLYATRAVLPGMVKRNCGHIVMLGSIAGNYPYAGGNVYCGSKAFVKQFSLSLRADLLGTKVHVTNIEPGLAESEFSIVRFHGDTERAASVYEGTSPITPEDIAETVFWVTHRPAHININRVEVMPICQCPSGPLVKKGM</sequence>
<dbReference type="PROSITE" id="PS00061">
    <property type="entry name" value="ADH_SHORT"/>
    <property type="match status" value="1"/>
</dbReference>
<accession>A0A921AUD0</accession>
<dbReference type="Pfam" id="PF00106">
    <property type="entry name" value="adh_short"/>
    <property type="match status" value="1"/>
</dbReference>
<dbReference type="Proteomes" id="UP000698963">
    <property type="component" value="Unassembled WGS sequence"/>
</dbReference>
<evidence type="ECO:0000313" key="5">
    <source>
        <dbReference type="Proteomes" id="UP000698963"/>
    </source>
</evidence>
<name>A0A921AUD0_9BACT</name>
<organism evidence="4 5">
    <name type="scientific">Mailhella massiliensis</name>
    <dbReference type="NCBI Taxonomy" id="1903261"/>
    <lineage>
        <taxon>Bacteria</taxon>
        <taxon>Pseudomonadati</taxon>
        <taxon>Thermodesulfobacteriota</taxon>
        <taxon>Desulfovibrionia</taxon>
        <taxon>Desulfovibrionales</taxon>
        <taxon>Desulfovibrionaceae</taxon>
        <taxon>Mailhella</taxon>
    </lineage>
</organism>
<reference evidence="4" key="1">
    <citation type="journal article" date="2021" name="PeerJ">
        <title>Extensive microbial diversity within the chicken gut microbiome revealed by metagenomics and culture.</title>
        <authorList>
            <person name="Gilroy R."/>
            <person name="Ravi A."/>
            <person name="Getino M."/>
            <person name="Pursley I."/>
            <person name="Horton D.L."/>
            <person name="Alikhan N.F."/>
            <person name="Baker D."/>
            <person name="Gharbi K."/>
            <person name="Hall N."/>
            <person name="Watson M."/>
            <person name="Adriaenssens E.M."/>
            <person name="Foster-Nyarko E."/>
            <person name="Jarju S."/>
            <person name="Secka A."/>
            <person name="Antonio M."/>
            <person name="Oren A."/>
            <person name="Chaudhuri R.R."/>
            <person name="La Ragione R."/>
            <person name="Hildebrand F."/>
            <person name="Pallen M.J."/>
        </authorList>
    </citation>
    <scope>NUCLEOTIDE SEQUENCE</scope>
    <source>
        <strain evidence="4">ChiGjej2B2-19336</strain>
    </source>
</reference>
<reference evidence="4" key="2">
    <citation type="submission" date="2021-09" db="EMBL/GenBank/DDBJ databases">
        <authorList>
            <person name="Gilroy R."/>
        </authorList>
    </citation>
    <scope>NUCLEOTIDE SEQUENCE</scope>
    <source>
        <strain evidence="4">ChiGjej2B2-19336</strain>
    </source>
</reference>